<dbReference type="OrthoDB" id="948161at2"/>
<sequence>MIAGYAVWKYNGHATIPDKNTNRLAVTARNMPADAVVSQVEQDSSDHKLAISEKKTEIRISRKEPKRMPHKVDLPQEYPGEKETILALKEAEPAIVEQEIVREEITVNIKPEIQPLSVEAVASQPKTKENEPSRTIVIAVEAQSNEEDKPKISKFSRVFRQLKNARAGEQVNWEEVGFNPKSLVAKVDDRLRNGEEKLSEKYHHLKEKTKL</sequence>
<comment type="caution">
    <text evidence="1">The sequence shown here is derived from an EMBL/GenBank/DDBJ whole genome shotgun (WGS) entry which is preliminary data.</text>
</comment>
<gene>
    <name evidence="1" type="ORF">FEM33_00600</name>
</gene>
<evidence type="ECO:0000313" key="1">
    <source>
        <dbReference type="EMBL" id="KAA6441803.1"/>
    </source>
</evidence>
<dbReference type="RefSeq" id="WP_139010187.1">
    <property type="nucleotide sequence ID" value="NZ_VBSN01000006.1"/>
</dbReference>
<protein>
    <submittedName>
        <fullName evidence="1">Uncharacterized protein</fullName>
    </submittedName>
</protein>
<proteinExistence type="predicted"/>
<dbReference type="Proteomes" id="UP000323994">
    <property type="component" value="Unassembled WGS sequence"/>
</dbReference>
<reference evidence="1 2" key="1">
    <citation type="submission" date="2019-05" db="EMBL/GenBank/DDBJ databases">
        <authorList>
            <person name="Qu J.-H."/>
        </authorList>
    </citation>
    <scope>NUCLEOTIDE SEQUENCE [LARGE SCALE GENOMIC DNA]</scope>
    <source>
        <strain evidence="1 2">NS28</strain>
    </source>
</reference>
<name>A0A5M8R4S4_9BACT</name>
<organism evidence="1 2">
    <name type="scientific">Dyadobacter flavalbus</name>
    <dbReference type="NCBI Taxonomy" id="2579942"/>
    <lineage>
        <taxon>Bacteria</taxon>
        <taxon>Pseudomonadati</taxon>
        <taxon>Bacteroidota</taxon>
        <taxon>Cytophagia</taxon>
        <taxon>Cytophagales</taxon>
        <taxon>Spirosomataceae</taxon>
        <taxon>Dyadobacter</taxon>
    </lineage>
</organism>
<keyword evidence="2" id="KW-1185">Reference proteome</keyword>
<evidence type="ECO:0000313" key="2">
    <source>
        <dbReference type="Proteomes" id="UP000323994"/>
    </source>
</evidence>
<accession>A0A5M8R4S4</accession>
<dbReference type="EMBL" id="VBSN01000006">
    <property type="protein sequence ID" value="KAA6441803.1"/>
    <property type="molecule type" value="Genomic_DNA"/>
</dbReference>
<dbReference type="AlphaFoldDB" id="A0A5M8R4S4"/>